<keyword evidence="1" id="KW-0472">Membrane</keyword>
<dbReference type="Proteomes" id="UP001204953">
    <property type="component" value="Unassembled WGS sequence"/>
</dbReference>
<evidence type="ECO:0000256" key="1">
    <source>
        <dbReference type="SAM" id="Phobius"/>
    </source>
</evidence>
<protein>
    <submittedName>
        <fullName evidence="2">DUF928 domain-containing protein</fullName>
    </submittedName>
</protein>
<accession>A0AAE3KNH5</accession>
<evidence type="ECO:0000313" key="3">
    <source>
        <dbReference type="Proteomes" id="UP001204953"/>
    </source>
</evidence>
<dbReference type="EMBL" id="JAMZMM010000146">
    <property type="protein sequence ID" value="MCP2729841.1"/>
    <property type="molecule type" value="Genomic_DNA"/>
</dbReference>
<name>A0AAE3KNH5_9CYAN</name>
<evidence type="ECO:0000313" key="2">
    <source>
        <dbReference type="EMBL" id="MCP2729841.1"/>
    </source>
</evidence>
<comment type="caution">
    <text evidence="2">The sequence shown here is derived from an EMBL/GenBank/DDBJ whole genome shotgun (WGS) entry which is preliminary data.</text>
</comment>
<keyword evidence="1" id="KW-1133">Transmembrane helix</keyword>
<dbReference type="RefSeq" id="WP_254012615.1">
    <property type="nucleotide sequence ID" value="NZ_JAMZMM010000146.1"/>
</dbReference>
<sequence>MSFQKYSSYLGAISFALSLEMVIFSPTILPLRAQPIEISLRFPTGKEIGAPKRTGGAGQRGPISCLKDGIPLTAVTPINNGVKTLLPNPTLYVYVPETRASSAEFIVVDNNGDPVYSTTLALKNTPGIVSLNLPDKVTLTPGKEYTWHFAVVCNPINRDRDEFVRGLILPTTIDLISEEMRQETGRVLTPQQQEMLNPSELRKNLAQLKTNPQEAKRLLQEQAEEYSQVGVWSETLTIFTQLYQAFPDDCNLANGRKELFKSVELDEIAQTLDDRSCR</sequence>
<gene>
    <name evidence="2" type="ORF">NJ959_15505</name>
</gene>
<dbReference type="InterPro" id="IPR010328">
    <property type="entry name" value="DUF928"/>
</dbReference>
<keyword evidence="1" id="KW-0812">Transmembrane</keyword>
<organism evidence="2 3">
    <name type="scientific">Limnofasciculus baicalensis BBK-W-15</name>
    <dbReference type="NCBI Taxonomy" id="2699891"/>
    <lineage>
        <taxon>Bacteria</taxon>
        <taxon>Bacillati</taxon>
        <taxon>Cyanobacteriota</taxon>
        <taxon>Cyanophyceae</taxon>
        <taxon>Coleofasciculales</taxon>
        <taxon>Coleofasciculaceae</taxon>
        <taxon>Limnofasciculus</taxon>
        <taxon>Limnofasciculus baicalensis</taxon>
    </lineage>
</organism>
<reference evidence="2" key="1">
    <citation type="submission" date="2022-06" db="EMBL/GenBank/DDBJ databases">
        <title>New cyanobacteria of genus Symplocastrum in benthos of Lake Baikal.</title>
        <authorList>
            <person name="Sorokovikova E."/>
            <person name="Tikhonova I."/>
            <person name="Krasnopeev A."/>
            <person name="Evseev P."/>
            <person name="Gladkikh A."/>
            <person name="Belykh O."/>
        </authorList>
    </citation>
    <scope>NUCLEOTIDE SEQUENCE</scope>
    <source>
        <strain evidence="2">BBK-W-15</strain>
    </source>
</reference>
<dbReference type="Pfam" id="PF06051">
    <property type="entry name" value="DUF928"/>
    <property type="match status" value="1"/>
</dbReference>
<dbReference type="AlphaFoldDB" id="A0AAE3KNH5"/>
<feature type="transmembrane region" description="Helical" evidence="1">
    <location>
        <begin position="6"/>
        <end position="31"/>
    </location>
</feature>
<keyword evidence="3" id="KW-1185">Reference proteome</keyword>
<proteinExistence type="predicted"/>